<feature type="non-terminal residue" evidence="2">
    <location>
        <position position="1"/>
    </location>
</feature>
<dbReference type="PANTHER" id="PTHR33223:SF10">
    <property type="entry name" value="AMINOTRANSFERASE-LIKE PLANT MOBILE DOMAIN-CONTAINING PROTEIN"/>
    <property type="match status" value="1"/>
</dbReference>
<sequence length="141" mass="16040">MYISGGNDRLSCRLFPGTLRGVAMQWMATLLPRSIQTFNDLASSFMSQFTANKVKKLEESLKSYLACFNNAIVWVDGPDQIFFVKAFQKGLRAGPFSDALALRRPVSMEEICVRAEKHVEVEEDRAKRMEVERTRGRRDTG</sequence>
<gene>
    <name evidence="2" type="ORF">CR513_05814</name>
</gene>
<dbReference type="EMBL" id="QJKJ01000972">
    <property type="protein sequence ID" value="RDY09774.1"/>
    <property type="molecule type" value="Genomic_DNA"/>
</dbReference>
<evidence type="ECO:0000313" key="3">
    <source>
        <dbReference type="Proteomes" id="UP000257109"/>
    </source>
</evidence>
<dbReference type="OrthoDB" id="1737504at2759"/>
<protein>
    <recommendedName>
        <fullName evidence="1">Retrotransposon gag domain-containing protein</fullName>
    </recommendedName>
</protein>
<dbReference type="AlphaFoldDB" id="A0A371I477"/>
<organism evidence="2 3">
    <name type="scientific">Mucuna pruriens</name>
    <name type="common">Velvet bean</name>
    <name type="synonym">Dolichos pruriens</name>
    <dbReference type="NCBI Taxonomy" id="157652"/>
    <lineage>
        <taxon>Eukaryota</taxon>
        <taxon>Viridiplantae</taxon>
        <taxon>Streptophyta</taxon>
        <taxon>Embryophyta</taxon>
        <taxon>Tracheophyta</taxon>
        <taxon>Spermatophyta</taxon>
        <taxon>Magnoliopsida</taxon>
        <taxon>eudicotyledons</taxon>
        <taxon>Gunneridae</taxon>
        <taxon>Pentapetalae</taxon>
        <taxon>rosids</taxon>
        <taxon>fabids</taxon>
        <taxon>Fabales</taxon>
        <taxon>Fabaceae</taxon>
        <taxon>Papilionoideae</taxon>
        <taxon>50 kb inversion clade</taxon>
        <taxon>NPAAA clade</taxon>
        <taxon>indigoferoid/millettioid clade</taxon>
        <taxon>Phaseoleae</taxon>
        <taxon>Mucuna</taxon>
    </lineage>
</organism>
<comment type="caution">
    <text evidence="2">The sequence shown here is derived from an EMBL/GenBank/DDBJ whole genome shotgun (WGS) entry which is preliminary data.</text>
</comment>
<keyword evidence="3" id="KW-1185">Reference proteome</keyword>
<dbReference type="PANTHER" id="PTHR33223">
    <property type="entry name" value="CCHC-TYPE DOMAIN-CONTAINING PROTEIN"/>
    <property type="match status" value="1"/>
</dbReference>
<evidence type="ECO:0000259" key="1">
    <source>
        <dbReference type="Pfam" id="PF03732"/>
    </source>
</evidence>
<dbReference type="Proteomes" id="UP000257109">
    <property type="component" value="Unassembled WGS sequence"/>
</dbReference>
<reference evidence="2" key="1">
    <citation type="submission" date="2018-05" db="EMBL/GenBank/DDBJ databases">
        <title>Draft genome of Mucuna pruriens seed.</title>
        <authorList>
            <person name="Nnadi N.E."/>
            <person name="Vos R."/>
            <person name="Hasami M.H."/>
            <person name="Devisetty U.K."/>
            <person name="Aguiy J.C."/>
        </authorList>
    </citation>
    <scope>NUCLEOTIDE SEQUENCE [LARGE SCALE GENOMIC DNA]</scope>
    <source>
        <strain evidence="2">JCA_2017</strain>
    </source>
</reference>
<feature type="domain" description="Retrotransposon gag" evidence="1">
    <location>
        <begin position="14"/>
        <end position="62"/>
    </location>
</feature>
<evidence type="ECO:0000313" key="2">
    <source>
        <dbReference type="EMBL" id="RDY09774.1"/>
    </source>
</evidence>
<proteinExistence type="predicted"/>
<dbReference type="Pfam" id="PF03732">
    <property type="entry name" value="Retrotrans_gag"/>
    <property type="match status" value="1"/>
</dbReference>
<accession>A0A371I477</accession>
<name>A0A371I477_MUCPR</name>
<dbReference type="InterPro" id="IPR005162">
    <property type="entry name" value="Retrotrans_gag_dom"/>
</dbReference>